<dbReference type="InterPro" id="IPR000175">
    <property type="entry name" value="Na/ntran_symport"/>
</dbReference>
<dbReference type="SUPFAM" id="SSF161070">
    <property type="entry name" value="SNF-like"/>
    <property type="match status" value="1"/>
</dbReference>
<dbReference type="PANTHER" id="PTHR42948:SF1">
    <property type="entry name" value="TRANSPORTER"/>
    <property type="match status" value="1"/>
</dbReference>
<feature type="transmembrane region" description="Helical" evidence="6">
    <location>
        <begin position="244"/>
        <end position="266"/>
    </location>
</feature>
<feature type="transmembrane region" description="Helical" evidence="6">
    <location>
        <begin position="135"/>
        <end position="154"/>
    </location>
</feature>
<comment type="caution">
    <text evidence="7">The sequence shown here is derived from an EMBL/GenBank/DDBJ whole genome shotgun (WGS) entry which is preliminary data.</text>
</comment>
<feature type="transmembrane region" description="Helical" evidence="6">
    <location>
        <begin position="205"/>
        <end position="232"/>
    </location>
</feature>
<keyword evidence="5 6" id="KW-0472">Membrane</keyword>
<evidence type="ECO:0000256" key="5">
    <source>
        <dbReference type="ARBA" id="ARBA00023136"/>
    </source>
</evidence>
<protein>
    <submittedName>
        <fullName evidence="7">Sodium-dependent transporter</fullName>
    </submittedName>
</protein>
<evidence type="ECO:0000256" key="3">
    <source>
        <dbReference type="ARBA" id="ARBA00022692"/>
    </source>
</evidence>
<name>A0A328UBT4_9FIRM</name>
<dbReference type="PANTHER" id="PTHR42948">
    <property type="entry name" value="TRANSPORTER"/>
    <property type="match status" value="1"/>
</dbReference>
<accession>A0A328UBT4</accession>
<dbReference type="NCBIfam" id="NF037979">
    <property type="entry name" value="Na_transp"/>
    <property type="match status" value="1"/>
</dbReference>
<dbReference type="Pfam" id="PF00209">
    <property type="entry name" value="SNF"/>
    <property type="match status" value="2"/>
</dbReference>
<evidence type="ECO:0000256" key="2">
    <source>
        <dbReference type="ARBA" id="ARBA00022448"/>
    </source>
</evidence>
<feature type="transmembrane region" description="Helical" evidence="6">
    <location>
        <begin position="166"/>
        <end position="185"/>
    </location>
</feature>
<gene>
    <name evidence="7" type="ORF">DPQ25_08460</name>
</gene>
<keyword evidence="8" id="KW-1185">Reference proteome</keyword>
<proteinExistence type="predicted"/>
<feature type="transmembrane region" description="Helical" evidence="6">
    <location>
        <begin position="339"/>
        <end position="363"/>
    </location>
</feature>
<evidence type="ECO:0000256" key="4">
    <source>
        <dbReference type="ARBA" id="ARBA00022989"/>
    </source>
</evidence>
<dbReference type="RefSeq" id="WP_112332730.1">
    <property type="nucleotide sequence ID" value="NZ_QLYR01000004.1"/>
</dbReference>
<feature type="transmembrane region" description="Helical" evidence="6">
    <location>
        <begin position="297"/>
        <end position="318"/>
    </location>
</feature>
<dbReference type="Proteomes" id="UP000249377">
    <property type="component" value="Unassembled WGS sequence"/>
</dbReference>
<dbReference type="GO" id="GO:0016020">
    <property type="term" value="C:membrane"/>
    <property type="evidence" value="ECO:0007669"/>
    <property type="project" value="UniProtKB-SubCell"/>
</dbReference>
<keyword evidence="4 6" id="KW-1133">Transmembrane helix</keyword>
<reference evidence="7 8" key="1">
    <citation type="submission" date="2018-06" db="EMBL/GenBank/DDBJ databases">
        <title>Noncontiguous genome sequence of Ruminococcaceae bacterium ASD2818.</title>
        <authorList>
            <person name="Chaplin A.V."/>
            <person name="Sokolova S.R."/>
            <person name="Kochetkova T.O."/>
            <person name="Goltsov A.Y."/>
            <person name="Trofimov D.Y."/>
            <person name="Efimov B.A."/>
        </authorList>
    </citation>
    <scope>NUCLEOTIDE SEQUENCE [LARGE SCALE GENOMIC DNA]</scope>
    <source>
        <strain evidence="7 8">ASD2818</strain>
    </source>
</reference>
<evidence type="ECO:0000256" key="6">
    <source>
        <dbReference type="SAM" id="Phobius"/>
    </source>
</evidence>
<dbReference type="CDD" id="cd10336">
    <property type="entry name" value="SLC6sbd_Tyt1-Like"/>
    <property type="match status" value="1"/>
</dbReference>
<feature type="transmembrane region" description="Helical" evidence="6">
    <location>
        <begin position="85"/>
        <end position="109"/>
    </location>
</feature>
<comment type="subcellular location">
    <subcellularLocation>
        <location evidence="1">Membrane</location>
        <topology evidence="1">Multi-pass membrane protein</topology>
    </subcellularLocation>
</comment>
<sequence length="449" mass="48567">MPKQNQWTSRLGFLLAAAGAAIGLGNLWKFPYLMGRNGGFPFLIAYLIFIVLLGVPVMMLEMSLGRYSGKDPVSSYKKVHPRAGIAGFTGVLAAFIILSYYSVIGGWILKYIFSYLTTFSAPANFDAFKASPETVLWHFLFMAATALICLRGVGAIEKASKFMMPTLFVCLLAVIIRSVTLPGALEGLQFMFTPSASQDGSGFSLSSVSAALGQVFYSLSLCMGITITYGSYLNKKENIPRSCLNVAAMDTSLAVLAGIAIFPAVFSFGEDAGQGPSLIFSTLPKVFEKLGTPAGPVFAIIFFILVFFAAITSAIALLEVTVSYVTQNWKWSRKKAVPAIGFSTFLLGVPSCLAFGALSWFTIAGYNFFDLVGLLTDNILLPLGGLLMCWFIGWKWNPGILADEMKEGAPRFRLGKAWVLCIRYLTPVLILIVTISGFITIYQTVSAAG</sequence>
<dbReference type="EMBL" id="QLYR01000004">
    <property type="protein sequence ID" value="RAQ28809.1"/>
    <property type="molecule type" value="Genomic_DNA"/>
</dbReference>
<dbReference type="InterPro" id="IPR037272">
    <property type="entry name" value="SNS_sf"/>
</dbReference>
<feature type="transmembrane region" description="Helical" evidence="6">
    <location>
        <begin position="43"/>
        <end position="64"/>
    </location>
</feature>
<organism evidence="7 8">
    <name type="scientific">Hydrogeniiclostridium mannosilyticum</name>
    <dbReference type="NCBI Taxonomy" id="2764322"/>
    <lineage>
        <taxon>Bacteria</taxon>
        <taxon>Bacillati</taxon>
        <taxon>Bacillota</taxon>
        <taxon>Clostridia</taxon>
        <taxon>Eubacteriales</taxon>
        <taxon>Acutalibacteraceae</taxon>
        <taxon>Hydrogeniiclostridium</taxon>
    </lineage>
</organism>
<feature type="transmembrane region" description="Helical" evidence="6">
    <location>
        <begin position="379"/>
        <end position="396"/>
    </location>
</feature>
<dbReference type="PROSITE" id="PS50267">
    <property type="entry name" value="NA_NEUROTRAN_SYMP_3"/>
    <property type="match status" value="1"/>
</dbReference>
<evidence type="ECO:0000256" key="1">
    <source>
        <dbReference type="ARBA" id="ARBA00004141"/>
    </source>
</evidence>
<keyword evidence="3 6" id="KW-0812">Transmembrane</keyword>
<evidence type="ECO:0000313" key="8">
    <source>
        <dbReference type="Proteomes" id="UP000249377"/>
    </source>
</evidence>
<dbReference type="AlphaFoldDB" id="A0A328UBT4"/>
<dbReference type="InterPro" id="IPR047218">
    <property type="entry name" value="YocR/YhdH-like"/>
</dbReference>
<dbReference type="PRINTS" id="PR00176">
    <property type="entry name" value="NANEUSMPORT"/>
</dbReference>
<feature type="transmembrane region" description="Helical" evidence="6">
    <location>
        <begin position="417"/>
        <end position="442"/>
    </location>
</feature>
<keyword evidence="2" id="KW-0813">Transport</keyword>
<evidence type="ECO:0000313" key="7">
    <source>
        <dbReference type="EMBL" id="RAQ28809.1"/>
    </source>
</evidence>
<dbReference type="Gene3D" id="1.20.1740.10">
    <property type="entry name" value="Amino acid/polyamine transporter I"/>
    <property type="match status" value="1"/>
</dbReference>